<feature type="coiled-coil region" evidence="1">
    <location>
        <begin position="141"/>
        <end position="175"/>
    </location>
</feature>
<feature type="region of interest" description="Disordered" evidence="2">
    <location>
        <begin position="175"/>
        <end position="209"/>
    </location>
</feature>
<keyword evidence="1" id="KW-0175">Coiled coil</keyword>
<feature type="region of interest" description="Disordered" evidence="2">
    <location>
        <begin position="227"/>
        <end position="254"/>
    </location>
</feature>
<evidence type="ECO:0000256" key="1">
    <source>
        <dbReference type="SAM" id="Coils"/>
    </source>
</evidence>
<dbReference type="Proteomes" id="UP001162131">
    <property type="component" value="Unassembled WGS sequence"/>
</dbReference>
<reference evidence="3" key="1">
    <citation type="submission" date="2021-09" db="EMBL/GenBank/DDBJ databases">
        <authorList>
            <consortium name="AG Swart"/>
            <person name="Singh M."/>
            <person name="Singh A."/>
            <person name="Seah K."/>
            <person name="Emmerich C."/>
        </authorList>
    </citation>
    <scope>NUCLEOTIDE SEQUENCE</scope>
    <source>
        <strain evidence="3">ATCC30299</strain>
    </source>
</reference>
<accession>A0AAU9IMM0</accession>
<organism evidence="3 4">
    <name type="scientific">Blepharisma stoltei</name>
    <dbReference type="NCBI Taxonomy" id="1481888"/>
    <lineage>
        <taxon>Eukaryota</taxon>
        <taxon>Sar</taxon>
        <taxon>Alveolata</taxon>
        <taxon>Ciliophora</taxon>
        <taxon>Postciliodesmatophora</taxon>
        <taxon>Heterotrichea</taxon>
        <taxon>Heterotrichida</taxon>
        <taxon>Blepharismidae</taxon>
        <taxon>Blepharisma</taxon>
    </lineage>
</organism>
<gene>
    <name evidence="3" type="ORF">BSTOLATCC_MIC11457</name>
</gene>
<feature type="compositionally biased region" description="Basic and acidic residues" evidence="2">
    <location>
        <begin position="244"/>
        <end position="253"/>
    </location>
</feature>
<proteinExistence type="predicted"/>
<name>A0AAU9IMM0_9CILI</name>
<feature type="coiled-coil region" evidence="1">
    <location>
        <begin position="55"/>
        <end position="92"/>
    </location>
</feature>
<evidence type="ECO:0000313" key="3">
    <source>
        <dbReference type="EMBL" id="CAG9314452.1"/>
    </source>
</evidence>
<comment type="caution">
    <text evidence="3">The sequence shown here is derived from an EMBL/GenBank/DDBJ whole genome shotgun (WGS) entry which is preliminary data.</text>
</comment>
<dbReference type="AlphaFoldDB" id="A0AAU9IMM0"/>
<keyword evidence="4" id="KW-1185">Reference proteome</keyword>
<sequence length="386" mass="44227">MQNITPQSAKIYSDDVENSTMYNKNLRKVYEFTNVNRSHIFGGPLQRDEAFLLKLKKEEQQRELQLCLKAQIEEKNRIKEQEKKSLRNFENIDTKPDQKETQEACHENLKSPIDTETSTAEQEVAKSPIPALGSEVTIENLDYLNSLCKELKNEQEKLKGKIKDQENVIQELKTTNKEKPRTASVRNRTPSKRIKISPSTSKPNKLKEQHEAEKAKIAKIEERIANARKKKAESKPKSAILKRRSSDSSEKSVIKIPETAKPISPPSQRVKSAIIKPAIPLSPVVPQTKVQVSEALDALEGKNLDNASQSYFIFPDSDGEFFNEEMEKLAVDNERRSPIEIQHTYARSCDEEKPEVPNTFLVFRKQERPLLMNKSGFPCDIFRRPK</sequence>
<dbReference type="EMBL" id="CAJZBQ010000012">
    <property type="protein sequence ID" value="CAG9314452.1"/>
    <property type="molecule type" value="Genomic_DNA"/>
</dbReference>
<evidence type="ECO:0000256" key="2">
    <source>
        <dbReference type="SAM" id="MobiDB-lite"/>
    </source>
</evidence>
<protein>
    <submittedName>
        <fullName evidence="3">Uncharacterized protein</fullName>
    </submittedName>
</protein>
<evidence type="ECO:0000313" key="4">
    <source>
        <dbReference type="Proteomes" id="UP001162131"/>
    </source>
</evidence>